<name>A0A927R492_9BACL</name>
<comment type="similarity">
    <text evidence="2 11">Belongs to the class-II aminoacyl-tRNA synthetase family.</text>
</comment>
<evidence type="ECO:0000256" key="7">
    <source>
        <dbReference type="ARBA" id="ARBA00022840"/>
    </source>
</evidence>
<dbReference type="InterPro" id="IPR041715">
    <property type="entry name" value="HisRS-like_core"/>
</dbReference>
<evidence type="ECO:0000259" key="13">
    <source>
        <dbReference type="PROSITE" id="PS50862"/>
    </source>
</evidence>
<dbReference type="HAMAP" id="MF_00127">
    <property type="entry name" value="His_tRNA_synth"/>
    <property type="match status" value="1"/>
</dbReference>
<evidence type="ECO:0000256" key="1">
    <source>
        <dbReference type="ARBA" id="ARBA00004496"/>
    </source>
</evidence>
<evidence type="ECO:0000256" key="8">
    <source>
        <dbReference type="ARBA" id="ARBA00022917"/>
    </source>
</evidence>
<feature type="binding site" evidence="12">
    <location>
        <position position="113"/>
    </location>
    <ligand>
        <name>L-histidine</name>
        <dbReference type="ChEBI" id="CHEBI:57595"/>
    </ligand>
</feature>
<evidence type="ECO:0000313" key="14">
    <source>
        <dbReference type="EMBL" id="MBE1554613.1"/>
    </source>
</evidence>
<evidence type="ECO:0000256" key="10">
    <source>
        <dbReference type="ARBA" id="ARBA00047639"/>
    </source>
</evidence>
<dbReference type="GO" id="GO:0005737">
    <property type="term" value="C:cytoplasm"/>
    <property type="evidence" value="ECO:0007669"/>
    <property type="project" value="UniProtKB-SubCell"/>
</dbReference>
<dbReference type="Pfam" id="PF03129">
    <property type="entry name" value="HGTP_anticodon"/>
    <property type="match status" value="1"/>
</dbReference>
<dbReference type="GO" id="GO:0016740">
    <property type="term" value="F:transferase activity"/>
    <property type="evidence" value="ECO:0007669"/>
    <property type="project" value="UniProtKB-ARBA"/>
</dbReference>
<keyword evidence="9 11" id="KW-0030">Aminoacyl-tRNA synthetase</keyword>
<evidence type="ECO:0000256" key="4">
    <source>
        <dbReference type="ARBA" id="ARBA00022490"/>
    </source>
</evidence>
<evidence type="ECO:0000256" key="12">
    <source>
        <dbReference type="PIRSR" id="PIRSR001549-1"/>
    </source>
</evidence>
<feature type="binding site" evidence="12">
    <location>
        <position position="258"/>
    </location>
    <ligand>
        <name>L-histidine</name>
        <dbReference type="ChEBI" id="CHEBI:57595"/>
    </ligand>
</feature>
<proteinExistence type="inferred from homology"/>
<reference evidence="14" key="1">
    <citation type="submission" date="2020-10" db="EMBL/GenBank/DDBJ databases">
        <title>Genomic Encyclopedia of Type Strains, Phase IV (KMG-IV): sequencing the most valuable type-strain genomes for metagenomic binning, comparative biology and taxonomic classification.</title>
        <authorList>
            <person name="Goeker M."/>
        </authorList>
    </citation>
    <scope>NUCLEOTIDE SEQUENCE</scope>
    <source>
        <strain evidence="14">DSM 13886</strain>
    </source>
</reference>
<dbReference type="PANTHER" id="PTHR43707:SF1">
    <property type="entry name" value="HISTIDINE--TRNA LIGASE, MITOCHONDRIAL-RELATED"/>
    <property type="match status" value="1"/>
</dbReference>
<dbReference type="Pfam" id="PF13393">
    <property type="entry name" value="tRNA-synt_His"/>
    <property type="match status" value="1"/>
</dbReference>
<evidence type="ECO:0000256" key="3">
    <source>
        <dbReference type="ARBA" id="ARBA00011738"/>
    </source>
</evidence>
<dbReference type="CDD" id="cd00859">
    <property type="entry name" value="HisRS_anticodon"/>
    <property type="match status" value="1"/>
</dbReference>
<dbReference type="RefSeq" id="WP_192598388.1">
    <property type="nucleotide sequence ID" value="NZ_JADBEL010000007.1"/>
</dbReference>
<dbReference type="InterPro" id="IPR004154">
    <property type="entry name" value="Anticodon-bd"/>
</dbReference>
<keyword evidence="15" id="KW-1185">Reference proteome</keyword>
<dbReference type="InterPro" id="IPR006195">
    <property type="entry name" value="aa-tRNA-synth_II"/>
</dbReference>
<comment type="catalytic activity">
    <reaction evidence="10 11">
        <text>tRNA(His) + L-histidine + ATP = L-histidyl-tRNA(His) + AMP + diphosphate + H(+)</text>
        <dbReference type="Rhea" id="RHEA:17313"/>
        <dbReference type="Rhea" id="RHEA-COMP:9665"/>
        <dbReference type="Rhea" id="RHEA-COMP:9689"/>
        <dbReference type="ChEBI" id="CHEBI:15378"/>
        <dbReference type="ChEBI" id="CHEBI:30616"/>
        <dbReference type="ChEBI" id="CHEBI:33019"/>
        <dbReference type="ChEBI" id="CHEBI:57595"/>
        <dbReference type="ChEBI" id="CHEBI:78442"/>
        <dbReference type="ChEBI" id="CHEBI:78527"/>
        <dbReference type="ChEBI" id="CHEBI:456215"/>
        <dbReference type="EC" id="6.1.1.21"/>
    </reaction>
</comment>
<dbReference type="SUPFAM" id="SSF55681">
    <property type="entry name" value="Class II aaRS and biotin synthetases"/>
    <property type="match status" value="1"/>
</dbReference>
<dbReference type="EC" id="6.1.1.21" evidence="11"/>
<keyword evidence="5 11" id="KW-0436">Ligase</keyword>
<dbReference type="PANTHER" id="PTHR43707">
    <property type="entry name" value="HISTIDYL-TRNA SYNTHETASE"/>
    <property type="match status" value="1"/>
</dbReference>
<dbReference type="Proteomes" id="UP000658225">
    <property type="component" value="Unassembled WGS sequence"/>
</dbReference>
<dbReference type="PIRSF" id="PIRSF001549">
    <property type="entry name" value="His-tRNA_synth"/>
    <property type="match status" value="1"/>
</dbReference>
<dbReference type="GO" id="GO:0006427">
    <property type="term" value="P:histidyl-tRNA aminoacylation"/>
    <property type="evidence" value="ECO:0007669"/>
    <property type="project" value="UniProtKB-UniRule"/>
</dbReference>
<gene>
    <name evidence="11" type="primary">hisS</name>
    <name evidence="14" type="ORF">H4683_001690</name>
</gene>
<dbReference type="InterPro" id="IPR045864">
    <property type="entry name" value="aa-tRNA-synth_II/BPL/LPL"/>
</dbReference>
<dbReference type="PROSITE" id="PS50862">
    <property type="entry name" value="AA_TRNA_LIGASE_II"/>
    <property type="match status" value="1"/>
</dbReference>
<dbReference type="EMBL" id="JADBEL010000007">
    <property type="protein sequence ID" value="MBE1554613.1"/>
    <property type="molecule type" value="Genomic_DNA"/>
</dbReference>
<feature type="binding site" evidence="12">
    <location>
        <position position="127"/>
    </location>
    <ligand>
        <name>L-histidine</name>
        <dbReference type="ChEBI" id="CHEBI:57595"/>
    </ligand>
</feature>
<dbReference type="InterPro" id="IPR036621">
    <property type="entry name" value="Anticodon-bd_dom_sf"/>
</dbReference>
<dbReference type="GO" id="GO:0005524">
    <property type="term" value="F:ATP binding"/>
    <property type="evidence" value="ECO:0007669"/>
    <property type="project" value="UniProtKB-UniRule"/>
</dbReference>
<sequence length="423" mass="47550">MNFKVPRGTQDILPSETWKWQQAEKVIREVCDVYRYKEIRTPIFEQTELFQRLVGDTTDVVQKEMYTFMDKGNRSLTLRPENTAAVVRSFVENKMFGYPDQPVKMYYNGPMFRYERQQAGRYRQFVQFGAEVIGSADPAIDAEVIALALDVYKRVGLTKLKLVINSLGDTECRAAHRKALIAHFSPHIEEFCSDCKNRLEKNPLRILDCKIDSGNPLIASAPSLADYLNEESVNYFEEVKSYLDDAGIAYEVDANLVRGLDYYNHTAFEIMSTSEGFGAITTLCGAGRYNGLAEEIGGPAAPGIGFAMSIERLLLAMEAEGKSFESEPALDVYIVTLGESTRRPGFKLLGELREAGIRSDMDYMDRKMKAQMKSADRLNARIVVLIGEDELTEGVAQLKNMADGTQVKVPMVELIEKIKANLT</sequence>
<dbReference type="AlphaFoldDB" id="A0A927R492"/>
<keyword evidence="6 11" id="KW-0547">Nucleotide-binding</keyword>
<protein>
    <recommendedName>
        <fullName evidence="11">Histidine--tRNA ligase</fullName>
        <ecNumber evidence="11">6.1.1.21</ecNumber>
    </recommendedName>
    <alternativeName>
        <fullName evidence="11">Histidyl-tRNA synthetase</fullName>
        <shortName evidence="11">HisRS</shortName>
    </alternativeName>
</protein>
<dbReference type="GO" id="GO:0004821">
    <property type="term" value="F:histidine-tRNA ligase activity"/>
    <property type="evidence" value="ECO:0007669"/>
    <property type="project" value="UniProtKB-UniRule"/>
</dbReference>
<dbReference type="NCBIfam" id="TIGR00442">
    <property type="entry name" value="hisS"/>
    <property type="match status" value="1"/>
</dbReference>
<keyword evidence="8 11" id="KW-0648">Protein biosynthesis</keyword>
<dbReference type="GO" id="GO:0140096">
    <property type="term" value="F:catalytic activity, acting on a protein"/>
    <property type="evidence" value="ECO:0007669"/>
    <property type="project" value="UniProtKB-ARBA"/>
</dbReference>
<feature type="domain" description="Aminoacyl-transfer RNA synthetases class-II family profile" evidence="13">
    <location>
        <begin position="24"/>
        <end position="328"/>
    </location>
</feature>
<feature type="binding site" evidence="12">
    <location>
        <position position="131"/>
    </location>
    <ligand>
        <name>L-histidine</name>
        <dbReference type="ChEBI" id="CHEBI:57595"/>
    </ligand>
</feature>
<evidence type="ECO:0000256" key="11">
    <source>
        <dbReference type="HAMAP-Rule" id="MF_00127"/>
    </source>
</evidence>
<dbReference type="InterPro" id="IPR015807">
    <property type="entry name" value="His-tRNA-ligase"/>
</dbReference>
<accession>A0A927R492</accession>
<evidence type="ECO:0000256" key="2">
    <source>
        <dbReference type="ARBA" id="ARBA00008226"/>
    </source>
</evidence>
<evidence type="ECO:0000256" key="5">
    <source>
        <dbReference type="ARBA" id="ARBA00022598"/>
    </source>
</evidence>
<organism evidence="14 15">
    <name type="scientific">Sporosarcina limicola</name>
    <dbReference type="NCBI Taxonomy" id="34101"/>
    <lineage>
        <taxon>Bacteria</taxon>
        <taxon>Bacillati</taxon>
        <taxon>Bacillota</taxon>
        <taxon>Bacilli</taxon>
        <taxon>Bacillales</taxon>
        <taxon>Caryophanaceae</taxon>
        <taxon>Sporosarcina</taxon>
    </lineage>
</organism>
<evidence type="ECO:0000256" key="9">
    <source>
        <dbReference type="ARBA" id="ARBA00023146"/>
    </source>
</evidence>
<dbReference type="FunFam" id="3.30.930.10:FF:000005">
    <property type="entry name" value="Histidine--tRNA ligase"/>
    <property type="match status" value="1"/>
</dbReference>
<feature type="binding site" evidence="12">
    <location>
        <begin position="262"/>
        <end position="263"/>
    </location>
    <ligand>
        <name>L-histidine</name>
        <dbReference type="ChEBI" id="CHEBI:57595"/>
    </ligand>
</feature>
<keyword evidence="7 11" id="KW-0067">ATP-binding</keyword>
<feature type="binding site" evidence="12">
    <location>
        <begin position="81"/>
        <end position="83"/>
    </location>
    <ligand>
        <name>L-histidine</name>
        <dbReference type="ChEBI" id="CHEBI:57595"/>
    </ligand>
</feature>
<evidence type="ECO:0000313" key="15">
    <source>
        <dbReference type="Proteomes" id="UP000658225"/>
    </source>
</evidence>
<comment type="subunit">
    <text evidence="3 11">Homodimer.</text>
</comment>
<dbReference type="CDD" id="cd00773">
    <property type="entry name" value="HisRS-like_core"/>
    <property type="match status" value="1"/>
</dbReference>
<dbReference type="Gene3D" id="3.30.930.10">
    <property type="entry name" value="Bira Bifunctional Protein, Domain 2"/>
    <property type="match status" value="1"/>
</dbReference>
<dbReference type="InterPro" id="IPR004516">
    <property type="entry name" value="HisRS/HisZ"/>
</dbReference>
<dbReference type="Gene3D" id="3.40.50.800">
    <property type="entry name" value="Anticodon-binding domain"/>
    <property type="match status" value="1"/>
</dbReference>
<evidence type="ECO:0000256" key="6">
    <source>
        <dbReference type="ARBA" id="ARBA00022741"/>
    </source>
</evidence>
<comment type="caution">
    <text evidence="14">The sequence shown here is derived from an EMBL/GenBank/DDBJ whole genome shotgun (WGS) entry which is preliminary data.</text>
</comment>
<dbReference type="InterPro" id="IPR033656">
    <property type="entry name" value="HisRS_anticodon"/>
</dbReference>
<comment type="subcellular location">
    <subcellularLocation>
        <location evidence="1 11">Cytoplasm</location>
    </subcellularLocation>
</comment>
<dbReference type="SUPFAM" id="SSF52954">
    <property type="entry name" value="Class II aaRS ABD-related"/>
    <property type="match status" value="1"/>
</dbReference>
<keyword evidence="4 11" id="KW-0963">Cytoplasm</keyword>